<dbReference type="HAMAP" id="MF_00371">
    <property type="entry name" value="Ribosomal_eS27"/>
    <property type="match status" value="1"/>
</dbReference>
<dbReference type="GO" id="GO:0006412">
    <property type="term" value="P:translation"/>
    <property type="evidence" value="ECO:0007669"/>
    <property type="project" value="InterPro"/>
</dbReference>
<comment type="caution">
    <text evidence="6">The sequence shown here is derived from an EMBL/GenBank/DDBJ whole genome shotgun (WGS) entry which is preliminary data.</text>
</comment>
<dbReference type="GO" id="GO:0003735">
    <property type="term" value="F:structural constituent of ribosome"/>
    <property type="evidence" value="ECO:0007669"/>
    <property type="project" value="InterPro"/>
</dbReference>
<dbReference type="AlphaFoldDB" id="A0A2V3IHD3"/>
<dbReference type="STRING" id="448386.A0A2V3IHD3"/>
<comment type="similarity">
    <text evidence="2">Belongs to the eukaryotic ribosomal protein eS27 family.</text>
</comment>
<dbReference type="OrthoDB" id="47at2759"/>
<evidence type="ECO:0000256" key="5">
    <source>
        <dbReference type="ARBA" id="ARBA00023274"/>
    </source>
</evidence>
<dbReference type="InterPro" id="IPR023407">
    <property type="entry name" value="Ribosomal_eS27_Zn-bd_dom_sf"/>
</dbReference>
<dbReference type="InterPro" id="IPR000592">
    <property type="entry name" value="Ribosomal_eS27"/>
</dbReference>
<dbReference type="FunFam" id="2.20.25.100:FF:000001">
    <property type="entry name" value="40S ribosomal protein S27"/>
    <property type="match status" value="1"/>
</dbReference>
<keyword evidence="4 6" id="KW-0689">Ribosomal protein</keyword>
<evidence type="ECO:0000256" key="1">
    <source>
        <dbReference type="ARBA" id="ARBA00001947"/>
    </source>
</evidence>
<evidence type="ECO:0000256" key="4">
    <source>
        <dbReference type="ARBA" id="ARBA00022980"/>
    </source>
</evidence>
<dbReference type="GO" id="GO:1990904">
    <property type="term" value="C:ribonucleoprotein complex"/>
    <property type="evidence" value="ECO:0007669"/>
    <property type="project" value="UniProtKB-KW"/>
</dbReference>
<dbReference type="SUPFAM" id="SSF57829">
    <property type="entry name" value="Zn-binding ribosomal proteins"/>
    <property type="match status" value="1"/>
</dbReference>
<evidence type="ECO:0000256" key="3">
    <source>
        <dbReference type="ARBA" id="ARBA00022833"/>
    </source>
</evidence>
<dbReference type="GO" id="GO:0005840">
    <property type="term" value="C:ribosome"/>
    <property type="evidence" value="ECO:0007669"/>
    <property type="project" value="UniProtKB-KW"/>
</dbReference>
<evidence type="ECO:0000256" key="2">
    <source>
        <dbReference type="ARBA" id="ARBA00010919"/>
    </source>
</evidence>
<dbReference type="Proteomes" id="UP000247409">
    <property type="component" value="Unassembled WGS sequence"/>
</dbReference>
<sequence>MPALESDLLNPDRAVEQRKHKLKRLVQAPNSYFMDVKCPGCYVITTVFSHAQTVVVCGDCTMVLCQPTGGKARLTEGCSFRKKVD</sequence>
<gene>
    <name evidence="6" type="ORF">BWQ96_08794</name>
</gene>
<keyword evidence="3" id="KW-0862">Zinc</keyword>
<organism evidence="6 7">
    <name type="scientific">Gracilariopsis chorda</name>
    <dbReference type="NCBI Taxonomy" id="448386"/>
    <lineage>
        <taxon>Eukaryota</taxon>
        <taxon>Rhodophyta</taxon>
        <taxon>Florideophyceae</taxon>
        <taxon>Rhodymeniophycidae</taxon>
        <taxon>Gracilariales</taxon>
        <taxon>Gracilariaceae</taxon>
        <taxon>Gracilariopsis</taxon>
    </lineage>
</organism>
<dbReference type="EMBL" id="NBIV01000214">
    <property type="protein sequence ID" value="PXF41487.1"/>
    <property type="molecule type" value="Genomic_DNA"/>
</dbReference>
<accession>A0A2V3IHD3</accession>
<keyword evidence="5" id="KW-0687">Ribonucleoprotein</keyword>
<evidence type="ECO:0000313" key="7">
    <source>
        <dbReference type="Proteomes" id="UP000247409"/>
    </source>
</evidence>
<dbReference type="Gene3D" id="2.20.25.100">
    <property type="entry name" value="Zn-binding ribosomal proteins"/>
    <property type="match status" value="1"/>
</dbReference>
<dbReference type="InterPro" id="IPR011332">
    <property type="entry name" value="Ribosomal_zn-bd"/>
</dbReference>
<protein>
    <submittedName>
        <fullName evidence="6">40S ribosomal protein S27-2</fullName>
    </submittedName>
</protein>
<reference evidence="6 7" key="1">
    <citation type="journal article" date="2018" name="Mol. Biol. Evol.">
        <title>Analysis of the draft genome of the red seaweed Gracilariopsis chorda provides insights into genome size evolution in Rhodophyta.</title>
        <authorList>
            <person name="Lee J."/>
            <person name="Yang E.C."/>
            <person name="Graf L."/>
            <person name="Yang J.H."/>
            <person name="Qiu H."/>
            <person name="Zel Zion U."/>
            <person name="Chan C.X."/>
            <person name="Stephens T.G."/>
            <person name="Weber A.P.M."/>
            <person name="Boo G.H."/>
            <person name="Boo S.M."/>
            <person name="Kim K.M."/>
            <person name="Shin Y."/>
            <person name="Jung M."/>
            <person name="Lee S.J."/>
            <person name="Yim H.S."/>
            <person name="Lee J.H."/>
            <person name="Bhattacharya D."/>
            <person name="Yoon H.S."/>
        </authorList>
    </citation>
    <scope>NUCLEOTIDE SEQUENCE [LARGE SCALE GENOMIC DNA]</scope>
    <source>
        <strain evidence="6 7">SKKU-2015</strain>
        <tissue evidence="6">Whole body</tissue>
    </source>
</reference>
<comment type="cofactor">
    <cofactor evidence="1">
        <name>Zn(2+)</name>
        <dbReference type="ChEBI" id="CHEBI:29105"/>
    </cofactor>
</comment>
<evidence type="ECO:0000313" key="6">
    <source>
        <dbReference type="EMBL" id="PXF41487.1"/>
    </source>
</evidence>
<name>A0A2V3IHD3_9FLOR</name>
<proteinExistence type="inferred from homology"/>
<keyword evidence="7" id="KW-1185">Reference proteome</keyword>
<dbReference type="PANTHER" id="PTHR11594">
    <property type="entry name" value="40S RIBOSOMAL PROTEIN S27"/>
    <property type="match status" value="1"/>
</dbReference>
<dbReference type="Pfam" id="PF01667">
    <property type="entry name" value="Ribosomal_S27e"/>
    <property type="match status" value="1"/>
</dbReference>